<feature type="transmembrane region" description="Helical" evidence="1">
    <location>
        <begin position="186"/>
        <end position="215"/>
    </location>
</feature>
<accession>A0A4Q5LIW8</accession>
<feature type="transmembrane region" description="Helical" evidence="1">
    <location>
        <begin position="117"/>
        <end position="140"/>
    </location>
</feature>
<feature type="transmembrane region" description="Helical" evidence="1">
    <location>
        <begin position="222"/>
        <end position="252"/>
    </location>
</feature>
<evidence type="ECO:0000313" key="2">
    <source>
        <dbReference type="EMBL" id="RYU86151.1"/>
    </source>
</evidence>
<name>A0A4Q5LIW8_9SPHI</name>
<dbReference type="Proteomes" id="UP000293331">
    <property type="component" value="Unassembled WGS sequence"/>
</dbReference>
<sequence length="284" mass="32626">MLPKVELVRIRKLSEVVDDSILFLKQNYRPLLKAYFYICGMFWVAGIASAMLSQTQMFQLQARGESAFSYTFIITMVLVYINFLLTTLTTLSYISLYQQYDKQPPSVADVWSYVKYYFLRLLGSAVVLLIINALAFLLCFFPGIYCIPLNMLIITVMVIENAGLRYSYNRANQLISKNWWTLVSSLLVITFVNVAALVLICIPVSIIFFLIYFFAHMDDKNAFYLALSFTVSFAQVLYLLPVIVTALSFYSFNEQQDDNSLLKRINMLGTTTAHNPDDLPLEEY</sequence>
<comment type="caution">
    <text evidence="2">The sequence shown here is derived from an EMBL/GenBank/DDBJ whole genome shotgun (WGS) entry which is preliminary data.</text>
</comment>
<dbReference type="RefSeq" id="WP_129878119.1">
    <property type="nucleotide sequence ID" value="NZ_SEWG01000010.1"/>
</dbReference>
<feature type="transmembrane region" description="Helical" evidence="1">
    <location>
        <begin position="72"/>
        <end position="97"/>
    </location>
</feature>
<feature type="transmembrane region" description="Helical" evidence="1">
    <location>
        <begin position="34"/>
        <end position="52"/>
    </location>
</feature>
<keyword evidence="1" id="KW-0472">Membrane</keyword>
<dbReference type="AlphaFoldDB" id="A0A4Q5LIW8"/>
<protein>
    <recommendedName>
        <fullName evidence="4">Glycerophosphoryl diester phosphodiesterase membrane domain-containing protein</fullName>
    </recommendedName>
</protein>
<keyword evidence="3" id="KW-1185">Reference proteome</keyword>
<dbReference type="EMBL" id="SEWG01000010">
    <property type="protein sequence ID" value="RYU86151.1"/>
    <property type="molecule type" value="Genomic_DNA"/>
</dbReference>
<feature type="transmembrane region" description="Helical" evidence="1">
    <location>
        <begin position="147"/>
        <end position="166"/>
    </location>
</feature>
<evidence type="ECO:0008006" key="4">
    <source>
        <dbReference type="Google" id="ProtNLM"/>
    </source>
</evidence>
<reference evidence="2 3" key="1">
    <citation type="submission" date="2019-02" db="EMBL/GenBank/DDBJ databases">
        <title>Bacterial novel species Mucilaginibacter sp. 17JY9-4 isolated from soil.</title>
        <authorList>
            <person name="Jung H.-Y."/>
        </authorList>
    </citation>
    <scope>NUCLEOTIDE SEQUENCE [LARGE SCALE GENOMIC DNA]</scope>
    <source>
        <strain evidence="2 3">17JY9-4</strain>
    </source>
</reference>
<proteinExistence type="predicted"/>
<gene>
    <name evidence="2" type="ORF">EWM62_18260</name>
</gene>
<keyword evidence="1" id="KW-0812">Transmembrane</keyword>
<keyword evidence="1" id="KW-1133">Transmembrane helix</keyword>
<evidence type="ECO:0000256" key="1">
    <source>
        <dbReference type="SAM" id="Phobius"/>
    </source>
</evidence>
<dbReference type="OrthoDB" id="1049480at2"/>
<evidence type="ECO:0000313" key="3">
    <source>
        <dbReference type="Proteomes" id="UP000293331"/>
    </source>
</evidence>
<organism evidence="2 3">
    <name type="scientific">Mucilaginibacter terrigena</name>
    <dbReference type="NCBI Taxonomy" id="2492395"/>
    <lineage>
        <taxon>Bacteria</taxon>
        <taxon>Pseudomonadati</taxon>
        <taxon>Bacteroidota</taxon>
        <taxon>Sphingobacteriia</taxon>
        <taxon>Sphingobacteriales</taxon>
        <taxon>Sphingobacteriaceae</taxon>
        <taxon>Mucilaginibacter</taxon>
    </lineage>
</organism>